<dbReference type="EMBL" id="JANSHE010000729">
    <property type="protein sequence ID" value="KAJ3007629.1"/>
    <property type="molecule type" value="Genomic_DNA"/>
</dbReference>
<proteinExistence type="predicted"/>
<dbReference type="Proteomes" id="UP001144978">
    <property type="component" value="Unassembled WGS sequence"/>
</dbReference>
<name>A0ACC1Q2J4_9APHY</name>
<keyword evidence="2" id="KW-1185">Reference proteome</keyword>
<evidence type="ECO:0000313" key="2">
    <source>
        <dbReference type="Proteomes" id="UP001144978"/>
    </source>
</evidence>
<comment type="caution">
    <text evidence="1">The sequence shown here is derived from an EMBL/GenBank/DDBJ whole genome shotgun (WGS) entry which is preliminary data.</text>
</comment>
<sequence>MNATELLANTLSPGTSFFVPLRPLLPFVASSTPTPYSFPPLFVLTDAHTRDDATQKLESAARENFVTSHPYPIFI</sequence>
<gene>
    <name evidence="1" type="ORF">NUW54_g3474</name>
</gene>
<protein>
    <submittedName>
        <fullName evidence="1">Uncharacterized protein</fullName>
    </submittedName>
</protein>
<evidence type="ECO:0000313" key="1">
    <source>
        <dbReference type="EMBL" id="KAJ3007629.1"/>
    </source>
</evidence>
<organism evidence="1 2">
    <name type="scientific">Trametes sanguinea</name>
    <dbReference type="NCBI Taxonomy" id="158606"/>
    <lineage>
        <taxon>Eukaryota</taxon>
        <taxon>Fungi</taxon>
        <taxon>Dikarya</taxon>
        <taxon>Basidiomycota</taxon>
        <taxon>Agaricomycotina</taxon>
        <taxon>Agaricomycetes</taxon>
        <taxon>Polyporales</taxon>
        <taxon>Polyporaceae</taxon>
        <taxon>Trametes</taxon>
    </lineage>
</organism>
<accession>A0ACC1Q2J4</accession>
<reference evidence="1" key="1">
    <citation type="submission" date="2022-08" db="EMBL/GenBank/DDBJ databases">
        <title>Genome Sequence of Pycnoporus sanguineus.</title>
        <authorList>
            <person name="Buettner E."/>
        </authorList>
    </citation>
    <scope>NUCLEOTIDE SEQUENCE</scope>
    <source>
        <strain evidence="1">CG-C14</strain>
    </source>
</reference>